<dbReference type="PROSITE" id="PS00455">
    <property type="entry name" value="AMP_BINDING"/>
    <property type="match status" value="1"/>
</dbReference>
<dbReference type="Gene3D" id="2.30.38.10">
    <property type="entry name" value="Luciferase, Domain 3"/>
    <property type="match status" value="1"/>
</dbReference>
<dbReference type="FunFam" id="3.40.50.12780:FF:000003">
    <property type="entry name" value="Long-chain-fatty-acid--CoA ligase FadD"/>
    <property type="match status" value="1"/>
</dbReference>
<protein>
    <submittedName>
        <fullName evidence="6">Long-chain fatty acid--CoA ligase</fullName>
    </submittedName>
</protein>
<evidence type="ECO:0000313" key="7">
    <source>
        <dbReference type="Proteomes" id="UP000250369"/>
    </source>
</evidence>
<proteinExistence type="inferred from homology"/>
<accession>A0A329MRR9</accession>
<dbReference type="InterPro" id="IPR050237">
    <property type="entry name" value="ATP-dep_AMP-bd_enzyme"/>
</dbReference>
<sequence length="630" mass="69864">MRNEPWHSFYEHEVQPQLDYPIKPLTALLNEAAEKYPANEALYFIGKKMTYRKLREEAFRFANALRSLGVGKGDRVALMLPNCPQYVIAYYGALYVGAVIVQTNPLYVESELERHLNDAGAKAIVCLDLVYPRLRAVRGSVPSLEQVVVTSIKDFLPFPKNMLYPFVQKRKGTPLPQIDAPGERVHFFAKLLSASPNVPMETPVDPLNDVAVLQYTGGTTGTSKGAMLTHYNLVANALQCRAWLHKLREGRESVLAAVPLFHVYGMTACMNLGVLIGARLVLLPRFEIDPMLDLIHSQEPTVFPGAPTMYIAIINHPKAGSYKLSSIQCCISGSAPLPQSVQTQFEKLSGGRLVEGFGLTEASPVTHVNPIWGKRKNGSIGLPWPDTMCKIVETKTGEELPPGEVGEMIVKGPQVMRGYWNNQRETSAVLKDGWLYTGDLGYMDEEGYFYIVDRKKDMINAGGLKVYPREVEEVLFGHPAVQEAAVIGVSDAYRGETVKAFIVCKAGVDTNEAELDAYCRARLASYKIPRVYEFRKELPKTFVGKVLRRVLADEEKGRIPEESENGTPSGQKNEGDLQDGTEGNARQTGSDSADKRKENGGDDEPKARIHQEETDSGQSGKPKRNEDLKE</sequence>
<name>A0A329MRR9_9BACL</name>
<dbReference type="PANTHER" id="PTHR43767">
    <property type="entry name" value="LONG-CHAIN-FATTY-ACID--COA LIGASE"/>
    <property type="match status" value="1"/>
</dbReference>
<evidence type="ECO:0000313" key="6">
    <source>
        <dbReference type="EMBL" id="RAV20637.1"/>
    </source>
</evidence>
<dbReference type="OrthoDB" id="9757771at2"/>
<organism evidence="6 7">
    <name type="scientific">Paenibacillus contaminans</name>
    <dbReference type="NCBI Taxonomy" id="450362"/>
    <lineage>
        <taxon>Bacteria</taxon>
        <taxon>Bacillati</taxon>
        <taxon>Bacillota</taxon>
        <taxon>Bacilli</taxon>
        <taxon>Bacillales</taxon>
        <taxon>Paenibacillaceae</taxon>
        <taxon>Paenibacillus</taxon>
    </lineage>
</organism>
<comment type="similarity">
    <text evidence="1">Belongs to the ATP-dependent AMP-binding enzyme family.</text>
</comment>
<dbReference type="AlphaFoldDB" id="A0A329MRR9"/>
<feature type="compositionally biased region" description="Basic and acidic residues" evidence="3">
    <location>
        <begin position="592"/>
        <end position="613"/>
    </location>
</feature>
<dbReference type="Proteomes" id="UP000250369">
    <property type="component" value="Unassembled WGS sequence"/>
</dbReference>
<keyword evidence="7" id="KW-1185">Reference proteome</keyword>
<dbReference type="FunFam" id="3.30.300.30:FF:000008">
    <property type="entry name" value="2,3-dihydroxybenzoate-AMP ligase"/>
    <property type="match status" value="1"/>
</dbReference>
<evidence type="ECO:0000259" key="4">
    <source>
        <dbReference type="Pfam" id="PF00501"/>
    </source>
</evidence>
<reference evidence="6 7" key="1">
    <citation type="journal article" date="2009" name="Int. J. Syst. Evol. Microbiol.">
        <title>Paenibacillus contaminans sp. nov., isolated from a contaminated laboratory plate.</title>
        <authorList>
            <person name="Chou J.H."/>
            <person name="Lee J.H."/>
            <person name="Lin M.C."/>
            <person name="Chang P.S."/>
            <person name="Arun A.B."/>
            <person name="Young C.C."/>
            <person name="Chen W.M."/>
        </authorList>
    </citation>
    <scope>NUCLEOTIDE SEQUENCE [LARGE SCALE GENOMIC DNA]</scope>
    <source>
        <strain evidence="6 7">CKOBP-6</strain>
    </source>
</reference>
<dbReference type="InterPro" id="IPR025110">
    <property type="entry name" value="AMP-bd_C"/>
</dbReference>
<dbReference type="Gene3D" id="3.40.50.980">
    <property type="match status" value="2"/>
</dbReference>
<dbReference type="PANTHER" id="PTHR43767:SF9">
    <property type="entry name" value="LONG-CHAIN-FATTY-ACID--COA LIGASE"/>
    <property type="match status" value="1"/>
</dbReference>
<dbReference type="InterPro" id="IPR045851">
    <property type="entry name" value="AMP-bd_C_sf"/>
</dbReference>
<dbReference type="EMBL" id="QMFB01000007">
    <property type="protein sequence ID" value="RAV20637.1"/>
    <property type="molecule type" value="Genomic_DNA"/>
</dbReference>
<evidence type="ECO:0000256" key="2">
    <source>
        <dbReference type="ARBA" id="ARBA00022598"/>
    </source>
</evidence>
<dbReference type="Pfam" id="PF00501">
    <property type="entry name" value="AMP-binding"/>
    <property type="match status" value="1"/>
</dbReference>
<keyword evidence="2 6" id="KW-0436">Ligase</keyword>
<evidence type="ECO:0000256" key="1">
    <source>
        <dbReference type="ARBA" id="ARBA00006432"/>
    </source>
</evidence>
<evidence type="ECO:0000259" key="5">
    <source>
        <dbReference type="Pfam" id="PF13193"/>
    </source>
</evidence>
<feature type="domain" description="AMP-dependent synthetase/ligase" evidence="4">
    <location>
        <begin position="30"/>
        <end position="420"/>
    </location>
</feature>
<feature type="domain" description="AMP-binding enzyme C-terminal" evidence="5">
    <location>
        <begin position="470"/>
        <end position="545"/>
    </location>
</feature>
<dbReference type="RefSeq" id="WP_113031495.1">
    <property type="nucleotide sequence ID" value="NZ_QMFB01000007.1"/>
</dbReference>
<evidence type="ECO:0000256" key="3">
    <source>
        <dbReference type="SAM" id="MobiDB-lite"/>
    </source>
</evidence>
<gene>
    <name evidence="6" type="ORF">DQG23_14070</name>
</gene>
<dbReference type="GO" id="GO:0016877">
    <property type="term" value="F:ligase activity, forming carbon-sulfur bonds"/>
    <property type="evidence" value="ECO:0007669"/>
    <property type="project" value="UniProtKB-ARBA"/>
</dbReference>
<dbReference type="InterPro" id="IPR000873">
    <property type="entry name" value="AMP-dep_synth/lig_dom"/>
</dbReference>
<dbReference type="Pfam" id="PF13193">
    <property type="entry name" value="AMP-binding_C"/>
    <property type="match status" value="1"/>
</dbReference>
<feature type="region of interest" description="Disordered" evidence="3">
    <location>
        <begin position="556"/>
        <end position="630"/>
    </location>
</feature>
<dbReference type="SUPFAM" id="SSF56801">
    <property type="entry name" value="Acetyl-CoA synthetase-like"/>
    <property type="match status" value="1"/>
</dbReference>
<comment type="caution">
    <text evidence="6">The sequence shown here is derived from an EMBL/GenBank/DDBJ whole genome shotgun (WGS) entry which is preliminary data.</text>
</comment>
<dbReference type="Gene3D" id="3.30.300.30">
    <property type="match status" value="1"/>
</dbReference>
<dbReference type="CDD" id="cd05936">
    <property type="entry name" value="FC-FACS_FadD_like"/>
    <property type="match status" value="1"/>
</dbReference>
<dbReference type="InterPro" id="IPR020845">
    <property type="entry name" value="AMP-binding_CS"/>
</dbReference>